<feature type="domain" description="Major facilitator superfamily (MFS) profile" evidence="7">
    <location>
        <begin position="12"/>
        <end position="388"/>
    </location>
</feature>
<feature type="transmembrane region" description="Helical" evidence="6">
    <location>
        <begin position="297"/>
        <end position="323"/>
    </location>
</feature>
<evidence type="ECO:0000256" key="5">
    <source>
        <dbReference type="ARBA" id="ARBA00023136"/>
    </source>
</evidence>
<dbReference type="STRING" id="35756.GCA_001044155_00407"/>
<feature type="transmembrane region" description="Helical" evidence="6">
    <location>
        <begin position="207"/>
        <end position="228"/>
    </location>
</feature>
<comment type="subcellular location">
    <subcellularLocation>
        <location evidence="1">Cell membrane</location>
        <topology evidence="1">Multi-pass membrane protein</topology>
    </subcellularLocation>
</comment>
<evidence type="ECO:0000256" key="1">
    <source>
        <dbReference type="ARBA" id="ARBA00004651"/>
    </source>
</evidence>
<dbReference type="PROSITE" id="PS50850">
    <property type="entry name" value="MFS"/>
    <property type="match status" value="1"/>
</dbReference>
<evidence type="ECO:0000313" key="9">
    <source>
        <dbReference type="Proteomes" id="UP000254467"/>
    </source>
</evidence>
<keyword evidence="2" id="KW-1003">Cell membrane</keyword>
<dbReference type="InterPro" id="IPR050189">
    <property type="entry name" value="MFS_Efflux_Transporters"/>
</dbReference>
<dbReference type="InterPro" id="IPR011701">
    <property type="entry name" value="MFS"/>
</dbReference>
<evidence type="ECO:0000256" key="3">
    <source>
        <dbReference type="ARBA" id="ARBA00022692"/>
    </source>
</evidence>
<dbReference type="AlphaFoldDB" id="A0A376CL06"/>
<dbReference type="InterPro" id="IPR020846">
    <property type="entry name" value="MFS_dom"/>
</dbReference>
<dbReference type="GO" id="GO:0005886">
    <property type="term" value="C:plasma membrane"/>
    <property type="evidence" value="ECO:0007669"/>
    <property type="project" value="UniProtKB-SubCell"/>
</dbReference>
<name>A0A376CL06_9CORY</name>
<feature type="transmembrane region" description="Helical" evidence="6">
    <location>
        <begin position="240"/>
        <end position="260"/>
    </location>
</feature>
<dbReference type="EMBL" id="UFXQ01000001">
    <property type="protein sequence ID" value="STC69114.1"/>
    <property type="molecule type" value="Genomic_DNA"/>
</dbReference>
<dbReference type="Gene3D" id="1.20.1250.20">
    <property type="entry name" value="MFS general substrate transporter like domains"/>
    <property type="match status" value="1"/>
</dbReference>
<evidence type="ECO:0000256" key="4">
    <source>
        <dbReference type="ARBA" id="ARBA00022989"/>
    </source>
</evidence>
<reference evidence="8 9" key="1">
    <citation type="submission" date="2018-06" db="EMBL/GenBank/DDBJ databases">
        <authorList>
            <consortium name="Pathogen Informatics"/>
            <person name="Doyle S."/>
        </authorList>
    </citation>
    <scope>NUCLEOTIDE SEQUENCE [LARGE SCALE GENOMIC DNA]</scope>
    <source>
        <strain evidence="8 9">NCTC11862</strain>
    </source>
</reference>
<protein>
    <submittedName>
        <fullName evidence="8">Sugar transporter family protein</fullName>
    </submittedName>
</protein>
<feature type="transmembrane region" description="Helical" evidence="6">
    <location>
        <begin position="360"/>
        <end position="382"/>
    </location>
</feature>
<evidence type="ECO:0000259" key="7">
    <source>
        <dbReference type="PROSITE" id="PS50850"/>
    </source>
</evidence>
<feature type="transmembrane region" description="Helical" evidence="6">
    <location>
        <begin position="12"/>
        <end position="34"/>
    </location>
</feature>
<keyword evidence="8" id="KW-0762">Sugar transport</keyword>
<keyword evidence="3 6" id="KW-0812">Transmembrane</keyword>
<dbReference type="Pfam" id="PF07690">
    <property type="entry name" value="MFS_1"/>
    <property type="match status" value="1"/>
</dbReference>
<dbReference type="PANTHER" id="PTHR43124:SF4">
    <property type="entry name" value="SUGAR EFFLUX TRANSPORTER"/>
    <property type="match status" value="1"/>
</dbReference>
<keyword evidence="4 6" id="KW-1133">Transmembrane helix</keyword>
<feature type="transmembrane region" description="Helical" evidence="6">
    <location>
        <begin position="335"/>
        <end position="354"/>
    </location>
</feature>
<feature type="transmembrane region" description="Helical" evidence="6">
    <location>
        <begin position="136"/>
        <end position="161"/>
    </location>
</feature>
<dbReference type="SUPFAM" id="SSF103473">
    <property type="entry name" value="MFS general substrate transporter"/>
    <property type="match status" value="1"/>
</dbReference>
<feature type="transmembrane region" description="Helical" evidence="6">
    <location>
        <begin position="272"/>
        <end position="291"/>
    </location>
</feature>
<feature type="transmembrane region" description="Helical" evidence="6">
    <location>
        <begin position="167"/>
        <end position="186"/>
    </location>
</feature>
<evidence type="ECO:0000313" key="8">
    <source>
        <dbReference type="EMBL" id="STC69114.1"/>
    </source>
</evidence>
<dbReference type="CDD" id="cd17324">
    <property type="entry name" value="MFS_NepI_like"/>
    <property type="match status" value="1"/>
</dbReference>
<accession>A0A376CL06</accession>
<keyword evidence="8" id="KW-0813">Transport</keyword>
<feature type="transmembrane region" description="Helical" evidence="6">
    <location>
        <begin position="78"/>
        <end position="101"/>
    </location>
</feature>
<sequence>MHGVPQKFPYLPLSAMSFAAFIYVTFEMFAVGLITPMSRDLGVTEGQIGLLMTVYAGIVAVVTLPLMYFTRNLNRKPLFMSTLLFLILGIVLQGIATNYWVLVAGRVAAALTHGLFWSAVNPMAARLAPAGHAGRAIGVVSIGSTMALVVGSPLATFFGTWLGWRTATWLLGGLVVLAFIALFFSLPTMPARTPPPATEQVRQRSALPSLIVYLLLAVTAAFSAYTYLGLIVEVTSGPELVAIGLAAFGGFGVVGVLLATRMVDTRMIRLNTLTAGSMVLAAVLGLLGFASTGTTTVALIFLMIAIFGTGYGALPTVATTIFLHAGKENQDRASSIYVVTYQVGIASGSALGSVAVDGGFLPGTVVLLGVLATAAGLTLALWSRPLLR</sequence>
<dbReference type="PANTHER" id="PTHR43124">
    <property type="entry name" value="PURINE EFFLUX PUMP PBUE"/>
    <property type="match status" value="1"/>
</dbReference>
<proteinExistence type="predicted"/>
<keyword evidence="5 6" id="KW-0472">Membrane</keyword>
<dbReference type="Proteomes" id="UP000254467">
    <property type="component" value="Unassembled WGS sequence"/>
</dbReference>
<evidence type="ECO:0000256" key="2">
    <source>
        <dbReference type="ARBA" id="ARBA00022475"/>
    </source>
</evidence>
<keyword evidence="9" id="KW-1185">Reference proteome</keyword>
<gene>
    <name evidence="8" type="primary">sotB</name>
    <name evidence="8" type="ORF">NCTC11862_00894</name>
</gene>
<evidence type="ECO:0000256" key="6">
    <source>
        <dbReference type="SAM" id="Phobius"/>
    </source>
</evidence>
<feature type="transmembrane region" description="Helical" evidence="6">
    <location>
        <begin position="46"/>
        <end position="66"/>
    </location>
</feature>
<organism evidence="8 9">
    <name type="scientific">Corynebacterium pilosum</name>
    <dbReference type="NCBI Taxonomy" id="35756"/>
    <lineage>
        <taxon>Bacteria</taxon>
        <taxon>Bacillati</taxon>
        <taxon>Actinomycetota</taxon>
        <taxon>Actinomycetes</taxon>
        <taxon>Mycobacteriales</taxon>
        <taxon>Corynebacteriaceae</taxon>
        <taxon>Corynebacterium</taxon>
    </lineage>
</organism>
<dbReference type="GO" id="GO:0022857">
    <property type="term" value="F:transmembrane transporter activity"/>
    <property type="evidence" value="ECO:0007669"/>
    <property type="project" value="InterPro"/>
</dbReference>
<dbReference type="InterPro" id="IPR036259">
    <property type="entry name" value="MFS_trans_sf"/>
</dbReference>